<keyword evidence="2" id="KW-1185">Reference proteome</keyword>
<organism evidence="1 2">
    <name type="scientific">Necator americanus</name>
    <name type="common">Human hookworm</name>
    <dbReference type="NCBI Taxonomy" id="51031"/>
    <lineage>
        <taxon>Eukaryota</taxon>
        <taxon>Metazoa</taxon>
        <taxon>Ecdysozoa</taxon>
        <taxon>Nematoda</taxon>
        <taxon>Chromadorea</taxon>
        <taxon>Rhabditida</taxon>
        <taxon>Rhabditina</taxon>
        <taxon>Rhabditomorpha</taxon>
        <taxon>Strongyloidea</taxon>
        <taxon>Ancylostomatidae</taxon>
        <taxon>Bunostominae</taxon>
        <taxon>Necator</taxon>
    </lineage>
</organism>
<protein>
    <submittedName>
        <fullName evidence="1">Uncharacterized protein</fullName>
    </submittedName>
</protein>
<gene>
    <name evidence="1" type="primary">Necator_chrIV.g17081</name>
    <name evidence="1" type="ORF">RB195_003783</name>
</gene>
<evidence type="ECO:0000313" key="1">
    <source>
        <dbReference type="EMBL" id="KAK6752572.1"/>
    </source>
</evidence>
<dbReference type="Proteomes" id="UP001303046">
    <property type="component" value="Unassembled WGS sequence"/>
</dbReference>
<dbReference type="EMBL" id="JAVFWL010000004">
    <property type="protein sequence ID" value="KAK6752572.1"/>
    <property type="molecule type" value="Genomic_DNA"/>
</dbReference>
<proteinExistence type="predicted"/>
<evidence type="ECO:0000313" key="2">
    <source>
        <dbReference type="Proteomes" id="UP001303046"/>
    </source>
</evidence>
<name>A0ABR1DQ48_NECAM</name>
<accession>A0ABR1DQ48</accession>
<comment type="caution">
    <text evidence="1">The sequence shown here is derived from an EMBL/GenBank/DDBJ whole genome shotgun (WGS) entry which is preliminary data.</text>
</comment>
<sequence length="79" mass="8799">MQRSDRLLRDAPGPFMGMELWSSAVCFSFLRPYIALLRQNTPPGRYLAASCRNVEQLLAQAEKFAHNIPGGISYGKNAV</sequence>
<reference evidence="1 2" key="1">
    <citation type="submission" date="2023-08" db="EMBL/GenBank/DDBJ databases">
        <title>A Necator americanus chromosomal reference genome.</title>
        <authorList>
            <person name="Ilik V."/>
            <person name="Petrzelkova K.J."/>
            <person name="Pardy F."/>
            <person name="Fuh T."/>
            <person name="Niatou-Singa F.S."/>
            <person name="Gouil Q."/>
            <person name="Baker L."/>
            <person name="Ritchie M.E."/>
            <person name="Jex A.R."/>
            <person name="Gazzola D."/>
            <person name="Li H."/>
            <person name="Toshio Fujiwara R."/>
            <person name="Zhan B."/>
            <person name="Aroian R.V."/>
            <person name="Pafco B."/>
            <person name="Schwarz E.M."/>
        </authorList>
    </citation>
    <scope>NUCLEOTIDE SEQUENCE [LARGE SCALE GENOMIC DNA]</scope>
    <source>
        <strain evidence="1 2">Aroian</strain>
        <tissue evidence="1">Whole animal</tissue>
    </source>
</reference>